<evidence type="ECO:0000313" key="3">
    <source>
        <dbReference type="Proteomes" id="UP000030764"/>
    </source>
</evidence>
<organism evidence="1 3">
    <name type="scientific">Trichuris suis</name>
    <name type="common">pig whipworm</name>
    <dbReference type="NCBI Taxonomy" id="68888"/>
    <lineage>
        <taxon>Eukaryota</taxon>
        <taxon>Metazoa</taxon>
        <taxon>Ecdysozoa</taxon>
        <taxon>Nematoda</taxon>
        <taxon>Enoplea</taxon>
        <taxon>Dorylaimia</taxon>
        <taxon>Trichinellida</taxon>
        <taxon>Trichuridae</taxon>
        <taxon>Trichuris</taxon>
    </lineage>
</organism>
<reference evidence="1 3" key="1">
    <citation type="journal article" date="2014" name="Nat. Genet.">
        <title>Genome and transcriptome of the porcine whipworm Trichuris suis.</title>
        <authorList>
            <person name="Jex A.R."/>
            <person name="Nejsum P."/>
            <person name="Schwarz E.M."/>
            <person name="Hu L."/>
            <person name="Young N.D."/>
            <person name="Hall R.S."/>
            <person name="Korhonen P.K."/>
            <person name="Liao S."/>
            <person name="Thamsborg S."/>
            <person name="Xia J."/>
            <person name="Xu P."/>
            <person name="Wang S."/>
            <person name="Scheerlinck J.P."/>
            <person name="Hofmann A."/>
            <person name="Sternberg P.W."/>
            <person name="Wang J."/>
            <person name="Gasser R.B."/>
        </authorList>
    </citation>
    <scope>NUCLEOTIDE SEQUENCE [LARGE SCALE GENOMIC DNA]</scope>
    <source>
        <strain evidence="2">DCEP-RM93F</strain>
        <strain evidence="1">DCEP-RM93M</strain>
    </source>
</reference>
<dbReference type="Proteomes" id="UP000030764">
    <property type="component" value="Unassembled WGS sequence"/>
</dbReference>
<name>A0A085LXL5_9BILA</name>
<sequence length="128" mass="14214">MWNCTVSTARRFHASLSEHFVHRDPRLSDQPVYECRWRGHLGARRAAGIAVERGVEAQIVTGLPAVLAAERSPSVTPCLGVVVTDLVTKKLSRLQVVRRGDLRVRVSSIEPNIDKLVRSHLREPNSSG</sequence>
<gene>
    <name evidence="1" type="ORF">M513_09408</name>
    <name evidence="2" type="ORF">M514_09408</name>
</gene>
<evidence type="ECO:0000313" key="2">
    <source>
        <dbReference type="EMBL" id="KFD62068.1"/>
    </source>
</evidence>
<dbReference type="Proteomes" id="UP000030758">
    <property type="component" value="Unassembled WGS sequence"/>
</dbReference>
<evidence type="ECO:0000313" key="1">
    <source>
        <dbReference type="EMBL" id="KFD49711.1"/>
    </source>
</evidence>
<proteinExistence type="predicted"/>
<accession>A0A085LXL5</accession>
<protein>
    <submittedName>
        <fullName evidence="1">Uncharacterized protein</fullName>
    </submittedName>
</protein>
<dbReference type="EMBL" id="KL363265">
    <property type="protein sequence ID" value="KFD49711.1"/>
    <property type="molecule type" value="Genomic_DNA"/>
</dbReference>
<dbReference type="AlphaFoldDB" id="A0A085LXL5"/>
<keyword evidence="3" id="KW-1185">Reference proteome</keyword>
<dbReference type="EMBL" id="KL367603">
    <property type="protein sequence ID" value="KFD62068.1"/>
    <property type="molecule type" value="Genomic_DNA"/>
</dbReference>